<dbReference type="EMBL" id="GBRH01180704">
    <property type="protein sequence ID" value="JAE17192.1"/>
    <property type="molecule type" value="Transcribed_RNA"/>
</dbReference>
<evidence type="ECO:0000313" key="2">
    <source>
        <dbReference type="EMBL" id="JAE17192.1"/>
    </source>
</evidence>
<reference evidence="2" key="2">
    <citation type="journal article" date="2015" name="Data Brief">
        <title>Shoot transcriptome of the giant reed, Arundo donax.</title>
        <authorList>
            <person name="Barrero R.A."/>
            <person name="Guerrero F.D."/>
            <person name="Moolhuijzen P."/>
            <person name="Goolsby J.A."/>
            <person name="Tidwell J."/>
            <person name="Bellgard S.E."/>
            <person name="Bellgard M.I."/>
        </authorList>
    </citation>
    <scope>NUCLEOTIDE SEQUENCE</scope>
    <source>
        <tissue evidence="2">Shoot tissue taken approximately 20 cm above the soil surface</tissue>
    </source>
</reference>
<dbReference type="AlphaFoldDB" id="A0A0A9FY58"/>
<evidence type="ECO:0000256" key="1">
    <source>
        <dbReference type="SAM" id="MobiDB-lite"/>
    </source>
</evidence>
<feature type="region of interest" description="Disordered" evidence="1">
    <location>
        <begin position="27"/>
        <end position="46"/>
    </location>
</feature>
<proteinExistence type="predicted"/>
<feature type="compositionally biased region" description="Polar residues" evidence="1">
    <location>
        <begin position="27"/>
        <end position="37"/>
    </location>
</feature>
<organism evidence="2">
    <name type="scientific">Arundo donax</name>
    <name type="common">Giant reed</name>
    <name type="synonym">Donax arundinaceus</name>
    <dbReference type="NCBI Taxonomy" id="35708"/>
    <lineage>
        <taxon>Eukaryota</taxon>
        <taxon>Viridiplantae</taxon>
        <taxon>Streptophyta</taxon>
        <taxon>Embryophyta</taxon>
        <taxon>Tracheophyta</taxon>
        <taxon>Spermatophyta</taxon>
        <taxon>Magnoliopsida</taxon>
        <taxon>Liliopsida</taxon>
        <taxon>Poales</taxon>
        <taxon>Poaceae</taxon>
        <taxon>PACMAD clade</taxon>
        <taxon>Arundinoideae</taxon>
        <taxon>Arundineae</taxon>
        <taxon>Arundo</taxon>
    </lineage>
</organism>
<sequence length="46" mass="4928">MIMLTTSFILAAFPISPRKNDFFPSTSNAGTISSYNGLSPAARMTT</sequence>
<protein>
    <submittedName>
        <fullName evidence="2">Uncharacterized protein</fullName>
    </submittedName>
</protein>
<reference evidence="2" key="1">
    <citation type="submission" date="2014-09" db="EMBL/GenBank/DDBJ databases">
        <authorList>
            <person name="Magalhaes I.L.F."/>
            <person name="Oliveira U."/>
            <person name="Santos F.R."/>
            <person name="Vidigal T.H.D.A."/>
            <person name="Brescovit A.D."/>
            <person name="Santos A.J."/>
        </authorList>
    </citation>
    <scope>NUCLEOTIDE SEQUENCE</scope>
    <source>
        <tissue evidence="2">Shoot tissue taken approximately 20 cm above the soil surface</tissue>
    </source>
</reference>
<accession>A0A0A9FY58</accession>
<name>A0A0A9FY58_ARUDO</name>